<sequence>MKLFLLRVLVLVFVLGTLNSCTADAPASVTTPAVSQTTVPYPYTTFENETLTLINNYRVSIGLNALIKSDYISFKAEEHNNYMIANNVVNHNDFVARSEDIMKTLNAKYVTENVAYNYTTPKAVLDAWLASEGHKANLEGNYTHFGLSVRENPTTGKKYYTNIFAKI</sequence>
<dbReference type="Gene3D" id="3.40.33.10">
    <property type="entry name" value="CAP"/>
    <property type="match status" value="1"/>
</dbReference>
<evidence type="ECO:0000259" key="2">
    <source>
        <dbReference type="Pfam" id="PF00188"/>
    </source>
</evidence>
<name>A0ABY8N497_9FLAO</name>
<feature type="domain" description="SCP" evidence="2">
    <location>
        <begin position="51"/>
        <end position="161"/>
    </location>
</feature>
<evidence type="ECO:0000256" key="1">
    <source>
        <dbReference type="SAM" id="SignalP"/>
    </source>
</evidence>
<feature type="chain" id="PRO_5045151372" evidence="1">
    <location>
        <begin position="24"/>
        <end position="167"/>
    </location>
</feature>
<keyword evidence="1" id="KW-0732">Signal</keyword>
<dbReference type="CDD" id="cd05379">
    <property type="entry name" value="CAP_bacterial"/>
    <property type="match status" value="1"/>
</dbReference>
<protein>
    <submittedName>
        <fullName evidence="3">CAP domain-containing protein</fullName>
    </submittedName>
</protein>
<dbReference type="InterPro" id="IPR035940">
    <property type="entry name" value="CAP_sf"/>
</dbReference>
<dbReference type="EMBL" id="CP092332">
    <property type="protein sequence ID" value="WGK94079.1"/>
    <property type="molecule type" value="Genomic_DNA"/>
</dbReference>
<dbReference type="Proteomes" id="UP001232117">
    <property type="component" value="Chromosome"/>
</dbReference>
<dbReference type="PANTHER" id="PTHR31157">
    <property type="entry name" value="SCP DOMAIN-CONTAINING PROTEIN"/>
    <property type="match status" value="1"/>
</dbReference>
<dbReference type="RefSeq" id="WP_264533194.1">
    <property type="nucleotide sequence ID" value="NZ_CP092332.1"/>
</dbReference>
<reference evidence="3 4" key="2">
    <citation type="submission" date="2023-06" db="EMBL/GenBank/DDBJ databases">
        <title>Complete Genome Sequence of Flavobacterium keumense K3R-10.</title>
        <authorList>
            <person name="Jeong H."/>
            <person name="Jhang S.Y."/>
            <person name="Kim J.N."/>
        </authorList>
    </citation>
    <scope>NUCLEOTIDE SEQUENCE [LARGE SCALE GENOMIC DNA]</scope>
    <source>
        <strain evidence="3 4">K3R-10</strain>
    </source>
</reference>
<dbReference type="SUPFAM" id="SSF55797">
    <property type="entry name" value="PR-1-like"/>
    <property type="match status" value="1"/>
</dbReference>
<feature type="signal peptide" evidence="1">
    <location>
        <begin position="1"/>
        <end position="23"/>
    </location>
</feature>
<dbReference type="PANTHER" id="PTHR31157:SF1">
    <property type="entry name" value="SCP DOMAIN-CONTAINING PROTEIN"/>
    <property type="match status" value="1"/>
</dbReference>
<evidence type="ECO:0000313" key="3">
    <source>
        <dbReference type="EMBL" id="WGK94079.1"/>
    </source>
</evidence>
<keyword evidence="4" id="KW-1185">Reference proteome</keyword>
<accession>A0ABY8N497</accession>
<proteinExistence type="predicted"/>
<reference evidence="3 4" key="1">
    <citation type="submission" date="2022-02" db="EMBL/GenBank/DDBJ databases">
        <authorList>
            <person name="Cha I.-T."/>
            <person name="Lee K.-E."/>
            <person name="Park S.-J."/>
        </authorList>
    </citation>
    <scope>NUCLEOTIDE SEQUENCE [LARGE SCALE GENOMIC DNA]</scope>
    <source>
        <strain evidence="3 4">K3R-10</strain>
    </source>
</reference>
<evidence type="ECO:0000313" key="4">
    <source>
        <dbReference type="Proteomes" id="UP001232117"/>
    </source>
</evidence>
<dbReference type="Pfam" id="PF00188">
    <property type="entry name" value="CAP"/>
    <property type="match status" value="1"/>
</dbReference>
<gene>
    <name evidence="3" type="ORF">MG292_08315</name>
</gene>
<dbReference type="InterPro" id="IPR014044">
    <property type="entry name" value="CAP_dom"/>
</dbReference>
<organism evidence="3 4">
    <name type="scientific">Flavobacterium keumense</name>
    <dbReference type="NCBI Taxonomy" id="1306518"/>
    <lineage>
        <taxon>Bacteria</taxon>
        <taxon>Pseudomonadati</taxon>
        <taxon>Bacteroidota</taxon>
        <taxon>Flavobacteriia</taxon>
        <taxon>Flavobacteriales</taxon>
        <taxon>Flavobacteriaceae</taxon>
        <taxon>Flavobacterium</taxon>
    </lineage>
</organism>